<dbReference type="AlphaFoldDB" id="A0A3Q8WUT8"/>
<dbReference type="Proteomes" id="UP000270021">
    <property type="component" value="Chromosome"/>
</dbReference>
<dbReference type="EMBL" id="CP034438">
    <property type="protein sequence ID" value="AZN30612.1"/>
    <property type="molecule type" value="Genomic_DNA"/>
</dbReference>
<proteinExistence type="predicted"/>
<accession>A0A3Q8WUT8</accession>
<sequence>MFEDDRADERDMQDQNECQPEPGESAECERQSAVRLPREIAYDSGIDHCLLQGGAHSTSIEQIQKALAGEWETVIIARWEWEHIEFADSNGFRRLWSHSPGMLEGLVQGVTMGHDVQWSAEHELLKLEIGDLAYFVGLSEGPITPCERPVEPSESAGAA</sequence>
<feature type="region of interest" description="Disordered" evidence="1">
    <location>
        <begin position="1"/>
        <end position="30"/>
    </location>
</feature>
<evidence type="ECO:0000313" key="2">
    <source>
        <dbReference type="EMBL" id="AZN30612.1"/>
    </source>
</evidence>
<dbReference type="RefSeq" id="WP_126041511.1">
    <property type="nucleotide sequence ID" value="NZ_CP034438.1"/>
</dbReference>
<organism evidence="2 3">
    <name type="scientific">Flaviflexus salsibiostraticola</name>
    <dbReference type="NCBI Taxonomy" id="1282737"/>
    <lineage>
        <taxon>Bacteria</taxon>
        <taxon>Bacillati</taxon>
        <taxon>Actinomycetota</taxon>
        <taxon>Actinomycetes</taxon>
        <taxon>Actinomycetales</taxon>
        <taxon>Actinomycetaceae</taxon>
        <taxon>Flaviflexus</taxon>
    </lineage>
</organism>
<name>A0A3Q8WUT8_9ACTO</name>
<evidence type="ECO:0000256" key="1">
    <source>
        <dbReference type="SAM" id="MobiDB-lite"/>
    </source>
</evidence>
<keyword evidence="3" id="KW-1185">Reference proteome</keyword>
<evidence type="ECO:0000313" key="3">
    <source>
        <dbReference type="Proteomes" id="UP000270021"/>
    </source>
</evidence>
<gene>
    <name evidence="2" type="ORF">EJO69_10100</name>
</gene>
<dbReference type="KEGG" id="fsl:EJO69_10100"/>
<protein>
    <submittedName>
        <fullName evidence="2">Uncharacterized protein</fullName>
    </submittedName>
</protein>
<reference evidence="2 3" key="1">
    <citation type="submission" date="2018-12" db="EMBL/GenBank/DDBJ databases">
        <title>Complete genome sequence of Flaviflexus salsibiostraticola KCTC 33148.</title>
        <authorList>
            <person name="Bae J.-W."/>
        </authorList>
    </citation>
    <scope>NUCLEOTIDE SEQUENCE [LARGE SCALE GENOMIC DNA]</scope>
    <source>
        <strain evidence="2 3">KCTC 33148</strain>
    </source>
</reference>
<dbReference type="OrthoDB" id="9945161at2"/>